<evidence type="ECO:0000313" key="2">
    <source>
        <dbReference type="Proteomes" id="UP000324222"/>
    </source>
</evidence>
<gene>
    <name evidence="1" type="ORF">E2C01_051515</name>
</gene>
<keyword evidence="2" id="KW-1185">Reference proteome</keyword>
<protein>
    <submittedName>
        <fullName evidence="1">Uncharacterized protein</fullName>
    </submittedName>
</protein>
<reference evidence="1 2" key="1">
    <citation type="submission" date="2019-05" db="EMBL/GenBank/DDBJ databases">
        <title>Another draft genome of Portunus trituberculatus and its Hox gene families provides insights of decapod evolution.</title>
        <authorList>
            <person name="Jeong J.-H."/>
            <person name="Song I."/>
            <person name="Kim S."/>
            <person name="Choi T."/>
            <person name="Kim D."/>
            <person name="Ryu S."/>
            <person name="Kim W."/>
        </authorList>
    </citation>
    <scope>NUCLEOTIDE SEQUENCE [LARGE SCALE GENOMIC DNA]</scope>
    <source>
        <tissue evidence="1">Muscle</tissue>
    </source>
</reference>
<evidence type="ECO:0000313" key="1">
    <source>
        <dbReference type="EMBL" id="MPC57533.1"/>
    </source>
</evidence>
<name>A0A5B7GJC3_PORTR</name>
<accession>A0A5B7GJC3</accession>
<proteinExistence type="predicted"/>
<dbReference type="Proteomes" id="UP000324222">
    <property type="component" value="Unassembled WGS sequence"/>
</dbReference>
<dbReference type="AlphaFoldDB" id="A0A5B7GJC3"/>
<dbReference type="EMBL" id="VSRR010014864">
    <property type="protein sequence ID" value="MPC57533.1"/>
    <property type="molecule type" value="Genomic_DNA"/>
</dbReference>
<sequence>MILEYPLIHLSPFSISDKRSCLLIFSMHLLSYTSLLDRLFLIYPLCAWFERGS</sequence>
<organism evidence="1 2">
    <name type="scientific">Portunus trituberculatus</name>
    <name type="common">Swimming crab</name>
    <name type="synonym">Neptunus trituberculatus</name>
    <dbReference type="NCBI Taxonomy" id="210409"/>
    <lineage>
        <taxon>Eukaryota</taxon>
        <taxon>Metazoa</taxon>
        <taxon>Ecdysozoa</taxon>
        <taxon>Arthropoda</taxon>
        <taxon>Crustacea</taxon>
        <taxon>Multicrustacea</taxon>
        <taxon>Malacostraca</taxon>
        <taxon>Eumalacostraca</taxon>
        <taxon>Eucarida</taxon>
        <taxon>Decapoda</taxon>
        <taxon>Pleocyemata</taxon>
        <taxon>Brachyura</taxon>
        <taxon>Eubrachyura</taxon>
        <taxon>Portunoidea</taxon>
        <taxon>Portunidae</taxon>
        <taxon>Portuninae</taxon>
        <taxon>Portunus</taxon>
    </lineage>
</organism>
<comment type="caution">
    <text evidence="1">The sequence shown here is derived from an EMBL/GenBank/DDBJ whole genome shotgun (WGS) entry which is preliminary data.</text>
</comment>